<organism evidence="1 2">
    <name type="scientific">Tolypocladium ophioglossoides (strain CBS 100239)</name>
    <name type="common">Snaketongue truffleclub</name>
    <name type="synonym">Elaphocordyceps ophioglossoides</name>
    <dbReference type="NCBI Taxonomy" id="1163406"/>
    <lineage>
        <taxon>Eukaryota</taxon>
        <taxon>Fungi</taxon>
        <taxon>Dikarya</taxon>
        <taxon>Ascomycota</taxon>
        <taxon>Pezizomycotina</taxon>
        <taxon>Sordariomycetes</taxon>
        <taxon>Hypocreomycetidae</taxon>
        <taxon>Hypocreales</taxon>
        <taxon>Ophiocordycipitaceae</taxon>
        <taxon>Tolypocladium</taxon>
    </lineage>
</organism>
<dbReference type="AlphaFoldDB" id="A0A0L0MZQ7"/>
<sequence length="167" mass="19109">MYSRERTPRVRRWSPNNQQHCSHRQANGFACNPDKLCNVPQRRVADRQNGIISHTEQARYHHRCRSYESRGLRYIAIELFCSDDLPLQAAATTVSVVNGAGTQPHGIGRRHIVSEPFRKAEDGGLICPNTVAFKFVVDKITPVYRRQQCNADSFRPDFPEKSEPPSY</sequence>
<evidence type="ECO:0000313" key="2">
    <source>
        <dbReference type="Proteomes" id="UP000036947"/>
    </source>
</evidence>
<keyword evidence="2" id="KW-1185">Reference proteome</keyword>
<protein>
    <submittedName>
        <fullName evidence="1">Uncharacterized protein</fullName>
    </submittedName>
</protein>
<reference evidence="1 2" key="1">
    <citation type="journal article" date="2015" name="BMC Genomics">
        <title>The genome of the truffle-parasite Tolypocladium ophioglossoides and the evolution of antifungal peptaibiotics.</title>
        <authorList>
            <person name="Quandt C.A."/>
            <person name="Bushley K.E."/>
            <person name="Spatafora J.W."/>
        </authorList>
    </citation>
    <scope>NUCLEOTIDE SEQUENCE [LARGE SCALE GENOMIC DNA]</scope>
    <source>
        <strain evidence="1 2">CBS 100239</strain>
    </source>
</reference>
<name>A0A0L0MZQ7_TOLOC</name>
<proteinExistence type="predicted"/>
<accession>A0A0L0MZQ7</accession>
<comment type="caution">
    <text evidence="1">The sequence shown here is derived from an EMBL/GenBank/DDBJ whole genome shotgun (WGS) entry which is preliminary data.</text>
</comment>
<evidence type="ECO:0000313" key="1">
    <source>
        <dbReference type="EMBL" id="KND87307.1"/>
    </source>
</evidence>
<dbReference type="Proteomes" id="UP000036947">
    <property type="component" value="Unassembled WGS sequence"/>
</dbReference>
<dbReference type="EMBL" id="LFRF01000038">
    <property type="protein sequence ID" value="KND87307.1"/>
    <property type="molecule type" value="Genomic_DNA"/>
</dbReference>
<gene>
    <name evidence="1" type="ORF">TOPH_08025</name>
</gene>